<proteinExistence type="predicted"/>
<gene>
    <name evidence="3" type="ORF">PEVE_00038458</name>
</gene>
<dbReference type="Gene3D" id="3.90.215.10">
    <property type="entry name" value="Gamma Fibrinogen, chain A, domain 1"/>
    <property type="match status" value="1"/>
</dbReference>
<dbReference type="EMBL" id="CALNXI010000652">
    <property type="protein sequence ID" value="CAH3030719.1"/>
    <property type="molecule type" value="Genomic_DNA"/>
</dbReference>
<evidence type="ECO:0000313" key="3">
    <source>
        <dbReference type="EMBL" id="CAH3030719.1"/>
    </source>
</evidence>
<evidence type="ECO:0000313" key="4">
    <source>
        <dbReference type="Proteomes" id="UP001159427"/>
    </source>
</evidence>
<dbReference type="InterPro" id="IPR036056">
    <property type="entry name" value="Fibrinogen-like_C"/>
</dbReference>
<organism evidence="3 4">
    <name type="scientific">Porites evermanni</name>
    <dbReference type="NCBI Taxonomy" id="104178"/>
    <lineage>
        <taxon>Eukaryota</taxon>
        <taxon>Metazoa</taxon>
        <taxon>Cnidaria</taxon>
        <taxon>Anthozoa</taxon>
        <taxon>Hexacorallia</taxon>
        <taxon>Scleractinia</taxon>
        <taxon>Fungiina</taxon>
        <taxon>Poritidae</taxon>
        <taxon>Porites</taxon>
    </lineage>
</organism>
<accession>A0ABN8MPM2</accession>
<keyword evidence="4" id="KW-1185">Reference proteome</keyword>
<protein>
    <recommendedName>
        <fullName evidence="2">EGF-like domain-containing protein</fullName>
    </recommendedName>
</protein>
<dbReference type="SUPFAM" id="SSF57196">
    <property type="entry name" value="EGF/Laminin"/>
    <property type="match status" value="1"/>
</dbReference>
<dbReference type="Gene3D" id="2.10.25.10">
    <property type="entry name" value="Laminin"/>
    <property type="match status" value="1"/>
</dbReference>
<name>A0ABN8MPM2_9CNID</name>
<dbReference type="Proteomes" id="UP001159427">
    <property type="component" value="Unassembled WGS sequence"/>
</dbReference>
<comment type="caution">
    <text evidence="3">The sequence shown here is derived from an EMBL/GenBank/DDBJ whole genome shotgun (WGS) entry which is preliminary data.</text>
</comment>
<comment type="caution">
    <text evidence="1">Lacks conserved residue(s) required for the propagation of feature annotation.</text>
</comment>
<feature type="domain" description="EGF-like" evidence="2">
    <location>
        <begin position="180"/>
        <end position="221"/>
    </location>
</feature>
<keyword evidence="1" id="KW-1015">Disulfide bond</keyword>
<sequence>MGQVSSLSTTYDFNTEELQYKDYFRAKLSNIDVLRLRSEGCKTVELISIRGYNCTGCTAFFYPKDGNHVHTDSYWAPVVKCRFTSASADAVQSPGGEDDFGCYQTVNPVHKCVSSDDSTTQWWFGSCKCQAYQMRQNRCELLDDDRISAPGDFLEEKEYMYYDMNREYTCAERAEKEQPLINQCCNQNPCANGGTCTELFEDAKNKFNCTCAVEYYGRFCQKRRATSCKEQLQKNGGSTSGVYQLFDPTTISTYEVFCDAISEKGFVWTLIESFSRRSKNEFTDKPFYKDYAINQDAFTWSKFRLSLPRMVATANRSTHVRATCNFNSEELQYRDYFRAKLSAIDVMRLSFTGCKKVEFISIRGYNSLTVLAARLSSSNRTVFMPILIHIMLNR</sequence>
<evidence type="ECO:0000256" key="1">
    <source>
        <dbReference type="PROSITE-ProRule" id="PRU00076"/>
    </source>
</evidence>
<dbReference type="SUPFAM" id="SSF56496">
    <property type="entry name" value="Fibrinogen C-terminal domain-like"/>
    <property type="match status" value="1"/>
</dbReference>
<dbReference type="PROSITE" id="PS50026">
    <property type="entry name" value="EGF_3"/>
    <property type="match status" value="1"/>
</dbReference>
<dbReference type="CDD" id="cd00054">
    <property type="entry name" value="EGF_CA"/>
    <property type="match status" value="1"/>
</dbReference>
<evidence type="ECO:0000259" key="2">
    <source>
        <dbReference type="PROSITE" id="PS50026"/>
    </source>
</evidence>
<dbReference type="InterPro" id="IPR014716">
    <property type="entry name" value="Fibrinogen_a/b/g_C_1"/>
</dbReference>
<keyword evidence="1" id="KW-0245">EGF-like domain</keyword>
<dbReference type="PROSITE" id="PS00022">
    <property type="entry name" value="EGF_1"/>
    <property type="match status" value="1"/>
</dbReference>
<dbReference type="InterPro" id="IPR000742">
    <property type="entry name" value="EGF"/>
</dbReference>
<reference evidence="3 4" key="1">
    <citation type="submission" date="2022-05" db="EMBL/GenBank/DDBJ databases">
        <authorList>
            <consortium name="Genoscope - CEA"/>
            <person name="William W."/>
        </authorList>
    </citation>
    <scope>NUCLEOTIDE SEQUENCE [LARGE SCALE GENOMIC DNA]</scope>
</reference>
<dbReference type="Pfam" id="PF00008">
    <property type="entry name" value="EGF"/>
    <property type="match status" value="1"/>
</dbReference>
<feature type="disulfide bond" evidence="1">
    <location>
        <begin position="211"/>
        <end position="220"/>
    </location>
</feature>